<dbReference type="EMBL" id="SRLA01000004">
    <property type="protein sequence ID" value="TGE05612.1"/>
    <property type="molecule type" value="Genomic_DNA"/>
</dbReference>
<dbReference type="AlphaFoldDB" id="A0A4Z0P2G9"/>
<evidence type="ECO:0000313" key="3">
    <source>
        <dbReference type="Proteomes" id="UP000298337"/>
    </source>
</evidence>
<evidence type="ECO:0000256" key="1">
    <source>
        <dbReference type="SAM" id="Coils"/>
    </source>
</evidence>
<protein>
    <submittedName>
        <fullName evidence="2">Uncharacterized protein</fullName>
    </submittedName>
</protein>
<dbReference type="RefSeq" id="WP_135435925.1">
    <property type="nucleotide sequence ID" value="NZ_SRLA01000004.1"/>
</dbReference>
<accession>A0A4Z0P2G9</accession>
<name>A0A4Z0P2G9_9BACT</name>
<keyword evidence="1" id="KW-0175">Coiled coil</keyword>
<evidence type="ECO:0000313" key="2">
    <source>
        <dbReference type="EMBL" id="TGE05612.1"/>
    </source>
</evidence>
<gene>
    <name evidence="2" type="ORF">EU556_20130</name>
</gene>
<comment type="caution">
    <text evidence="2">The sequence shown here is derived from an EMBL/GenBank/DDBJ whole genome shotgun (WGS) entry which is preliminary data.</text>
</comment>
<reference evidence="2 3" key="1">
    <citation type="submission" date="2019-04" db="EMBL/GenBank/DDBJ databases">
        <authorList>
            <person name="Feng G."/>
            <person name="Zhang J."/>
            <person name="Zhu H."/>
        </authorList>
    </citation>
    <scope>NUCLEOTIDE SEQUENCE [LARGE SCALE GENOMIC DNA]</scope>
    <source>
        <strain evidence="2 3">92R-1</strain>
    </source>
</reference>
<keyword evidence="3" id="KW-1185">Reference proteome</keyword>
<organism evidence="2 3">
    <name type="scientific">Hymenobacter fodinae</name>
    <dbReference type="NCBI Taxonomy" id="2510796"/>
    <lineage>
        <taxon>Bacteria</taxon>
        <taxon>Pseudomonadati</taxon>
        <taxon>Bacteroidota</taxon>
        <taxon>Cytophagia</taxon>
        <taxon>Cytophagales</taxon>
        <taxon>Hymenobacteraceae</taxon>
        <taxon>Hymenobacter</taxon>
    </lineage>
</organism>
<proteinExistence type="predicted"/>
<dbReference type="Proteomes" id="UP000298337">
    <property type="component" value="Unassembled WGS sequence"/>
</dbReference>
<sequence>MPDIPMDDASEDAPIPKKRGLPVVQTDQEFRDMLIQQLNKYKEDAQRHQSENEKLHRIITDQQGTIRFLQEQVQQLQSMGKIDGNHYDAPDTLTVAAEPINPIGFGRVRSMYPNGLPDVVHGTSHKAAA</sequence>
<feature type="coiled-coil region" evidence="1">
    <location>
        <begin position="31"/>
        <end position="79"/>
    </location>
</feature>